<dbReference type="Proteomes" id="UP000266841">
    <property type="component" value="Unassembled WGS sequence"/>
</dbReference>
<evidence type="ECO:0000313" key="7">
    <source>
        <dbReference type="EMBL" id="EJK64102.1"/>
    </source>
</evidence>
<dbReference type="GO" id="GO:0051301">
    <property type="term" value="P:cell division"/>
    <property type="evidence" value="ECO:0007669"/>
    <property type="project" value="UniProtKB-KW"/>
</dbReference>
<evidence type="ECO:0000313" key="8">
    <source>
        <dbReference type="Proteomes" id="UP000266841"/>
    </source>
</evidence>
<reference evidence="7 8" key="1">
    <citation type="journal article" date="2012" name="Genome Biol.">
        <title>Genome and low-iron response of an oceanic diatom adapted to chronic iron limitation.</title>
        <authorList>
            <person name="Lommer M."/>
            <person name="Specht M."/>
            <person name="Roy A.S."/>
            <person name="Kraemer L."/>
            <person name="Andreson R."/>
            <person name="Gutowska M.A."/>
            <person name="Wolf J."/>
            <person name="Bergner S.V."/>
            <person name="Schilhabel M.B."/>
            <person name="Klostermeier U.C."/>
            <person name="Beiko R.G."/>
            <person name="Rosenstiel P."/>
            <person name="Hippler M."/>
            <person name="Laroche J."/>
        </authorList>
    </citation>
    <scope>NUCLEOTIDE SEQUENCE [LARGE SCALE GENOMIC DNA]</scope>
    <source>
        <strain evidence="7 8">CCMP1005</strain>
    </source>
</reference>
<evidence type="ECO:0000256" key="5">
    <source>
        <dbReference type="SAM" id="MobiDB-lite"/>
    </source>
</evidence>
<dbReference type="InterPro" id="IPR048258">
    <property type="entry name" value="Cyclins_cyclin-box"/>
</dbReference>
<dbReference type="Gene3D" id="1.10.472.10">
    <property type="entry name" value="Cyclin-like"/>
    <property type="match status" value="2"/>
</dbReference>
<dbReference type="eggNOG" id="KOG0654">
    <property type="taxonomic scope" value="Eukaryota"/>
</dbReference>
<name>K0T0X5_THAOC</name>
<dbReference type="FunFam" id="1.10.472.10:FF:000093">
    <property type="entry name" value="Predicted protein"/>
    <property type="match status" value="1"/>
</dbReference>
<dbReference type="EMBL" id="AGNL01017636">
    <property type="protein sequence ID" value="EJK64102.1"/>
    <property type="molecule type" value="Genomic_DNA"/>
</dbReference>
<dbReference type="SMART" id="SM00385">
    <property type="entry name" value="CYCLIN"/>
    <property type="match status" value="1"/>
</dbReference>
<dbReference type="InterPro" id="IPR006671">
    <property type="entry name" value="Cyclin_N"/>
</dbReference>
<evidence type="ECO:0000256" key="2">
    <source>
        <dbReference type="ARBA" id="ARBA00023127"/>
    </source>
</evidence>
<evidence type="ECO:0000259" key="6">
    <source>
        <dbReference type="SMART" id="SM00385"/>
    </source>
</evidence>
<proteinExistence type="inferred from homology"/>
<gene>
    <name evidence="7" type="ORF">THAOC_15196</name>
</gene>
<dbReference type="InterPro" id="IPR036915">
    <property type="entry name" value="Cyclin-like_sf"/>
</dbReference>
<protein>
    <recommendedName>
        <fullName evidence="6">Cyclin-like domain-containing protein</fullName>
    </recommendedName>
</protein>
<sequence>MQSITTSIYSNHGGDDVSIAASRNERQDFRTNADMRQLLYLDLAQAAEGTSPRTVHVPTTFSNMRDLLQDPIQAAQSLAALLEKETVYARGDYLADRPPRGVSANDRLLLVEWMYSGADQCGFKDETAAIAMELVDRFLSSCSHKTLQYYLVKRERFQLLAVAAYYVSVKTTEKVTCGSDLLALVSCGTYTKEEIERTERELLIVLRWRINPPTVLQFGCLIMSLVVPHVPNIHGDLVAKMLDETAYQAENSVRDYSLSQERSSSIAVAALFNAADQELNSDIRREFLLALSWTLVGNFAHPKELRMARLRLQSEVDSCGTTNGETAHHPNRDNSDDAQFITAFEVGAVLGPLNGCMPVKNDIVYNSWTEKPTFFDASSLEKQRLSPISCPDDEDSDGDSYEDSFFPKKML</sequence>
<evidence type="ECO:0000256" key="4">
    <source>
        <dbReference type="RuleBase" id="RU000383"/>
    </source>
</evidence>
<feature type="region of interest" description="Disordered" evidence="5">
    <location>
        <begin position="386"/>
        <end position="411"/>
    </location>
</feature>
<keyword evidence="1" id="KW-0132">Cell division</keyword>
<evidence type="ECO:0000256" key="3">
    <source>
        <dbReference type="ARBA" id="ARBA00023306"/>
    </source>
</evidence>
<dbReference type="InterPro" id="IPR013763">
    <property type="entry name" value="Cyclin-like_dom"/>
</dbReference>
<dbReference type="AlphaFoldDB" id="K0T0X5"/>
<dbReference type="Pfam" id="PF00134">
    <property type="entry name" value="Cyclin_N"/>
    <property type="match status" value="1"/>
</dbReference>
<dbReference type="PANTHER" id="PTHR10177">
    <property type="entry name" value="CYCLINS"/>
    <property type="match status" value="1"/>
</dbReference>
<dbReference type="InterPro" id="IPR039361">
    <property type="entry name" value="Cyclin"/>
</dbReference>
<dbReference type="SUPFAM" id="SSF47954">
    <property type="entry name" value="Cyclin-like"/>
    <property type="match status" value="1"/>
</dbReference>
<comment type="similarity">
    <text evidence="4">Belongs to the cyclin family.</text>
</comment>
<evidence type="ECO:0000256" key="1">
    <source>
        <dbReference type="ARBA" id="ARBA00022618"/>
    </source>
</evidence>
<feature type="domain" description="Cyclin-like" evidence="6">
    <location>
        <begin position="112"/>
        <end position="204"/>
    </location>
</feature>
<dbReference type="PROSITE" id="PS00292">
    <property type="entry name" value="CYCLINS"/>
    <property type="match status" value="1"/>
</dbReference>
<comment type="caution">
    <text evidence="7">The sequence shown here is derived from an EMBL/GenBank/DDBJ whole genome shotgun (WGS) entry which is preliminary data.</text>
</comment>
<organism evidence="7 8">
    <name type="scientific">Thalassiosira oceanica</name>
    <name type="common">Marine diatom</name>
    <dbReference type="NCBI Taxonomy" id="159749"/>
    <lineage>
        <taxon>Eukaryota</taxon>
        <taxon>Sar</taxon>
        <taxon>Stramenopiles</taxon>
        <taxon>Ochrophyta</taxon>
        <taxon>Bacillariophyta</taxon>
        <taxon>Coscinodiscophyceae</taxon>
        <taxon>Thalassiosirophycidae</taxon>
        <taxon>Thalassiosirales</taxon>
        <taxon>Thalassiosiraceae</taxon>
        <taxon>Thalassiosira</taxon>
    </lineage>
</organism>
<feature type="compositionally biased region" description="Acidic residues" evidence="5">
    <location>
        <begin position="391"/>
        <end position="402"/>
    </location>
</feature>
<keyword evidence="3" id="KW-0131">Cell cycle</keyword>
<keyword evidence="2 4" id="KW-0195">Cyclin</keyword>
<accession>K0T0X5</accession>
<keyword evidence="8" id="KW-1185">Reference proteome</keyword>